<feature type="domain" description="G-protein coupled receptors family 2 profile 2" evidence="7">
    <location>
        <begin position="24"/>
        <end position="209"/>
    </location>
</feature>
<dbReference type="EMBL" id="MU865037">
    <property type="protein sequence ID" value="KAK4459423.1"/>
    <property type="molecule type" value="Genomic_DNA"/>
</dbReference>
<evidence type="ECO:0000256" key="4">
    <source>
        <dbReference type="ARBA" id="ARBA00023136"/>
    </source>
</evidence>
<feature type="transmembrane region" description="Helical" evidence="6">
    <location>
        <begin position="391"/>
        <end position="410"/>
    </location>
</feature>
<dbReference type="PANTHER" id="PTHR23112">
    <property type="entry name" value="G PROTEIN-COUPLED RECEPTOR 157-RELATED"/>
    <property type="match status" value="1"/>
</dbReference>
<evidence type="ECO:0000256" key="5">
    <source>
        <dbReference type="SAM" id="MobiDB-lite"/>
    </source>
</evidence>
<keyword evidence="2 6" id="KW-0812">Transmembrane</keyword>
<dbReference type="AlphaFoldDB" id="A0AAV9HFH1"/>
<dbReference type="Pfam" id="PF00002">
    <property type="entry name" value="7tm_2"/>
    <property type="match status" value="1"/>
</dbReference>
<reference evidence="8" key="2">
    <citation type="submission" date="2023-06" db="EMBL/GenBank/DDBJ databases">
        <authorList>
            <consortium name="Lawrence Berkeley National Laboratory"/>
            <person name="Mondo S.J."/>
            <person name="Hensen N."/>
            <person name="Bonometti L."/>
            <person name="Westerberg I."/>
            <person name="Brannstrom I.O."/>
            <person name="Guillou S."/>
            <person name="Cros-Aarteil S."/>
            <person name="Calhoun S."/>
            <person name="Haridas S."/>
            <person name="Kuo A."/>
            <person name="Pangilinan J."/>
            <person name="Riley R."/>
            <person name="Labutti K."/>
            <person name="Andreopoulos B."/>
            <person name="Lipzen A."/>
            <person name="Chen C."/>
            <person name="Yanf M."/>
            <person name="Daum C."/>
            <person name="Ng V."/>
            <person name="Clum A."/>
            <person name="Steindorff A."/>
            <person name="Ohm R."/>
            <person name="Martin F."/>
            <person name="Silar P."/>
            <person name="Natvig D."/>
            <person name="Lalanne C."/>
            <person name="Gautier V."/>
            <person name="Ament-Velasquez S.L."/>
            <person name="Kruys A."/>
            <person name="Hutchinson M.I."/>
            <person name="Powell A.J."/>
            <person name="Barry K."/>
            <person name="Miller A.N."/>
            <person name="Grigoriev I.V."/>
            <person name="Debuchy R."/>
            <person name="Gladieux P."/>
            <person name="Thoren M.H."/>
            <person name="Johannesson H."/>
        </authorList>
    </citation>
    <scope>NUCLEOTIDE SEQUENCE</scope>
    <source>
        <strain evidence="8">PSN324</strain>
    </source>
</reference>
<keyword evidence="4 6" id="KW-0472">Membrane</keyword>
<dbReference type="SUPFAM" id="SSF81321">
    <property type="entry name" value="Family A G protein-coupled receptor-like"/>
    <property type="match status" value="1"/>
</dbReference>
<dbReference type="GO" id="GO:0005886">
    <property type="term" value="C:plasma membrane"/>
    <property type="evidence" value="ECO:0007669"/>
    <property type="project" value="TreeGrafter"/>
</dbReference>
<evidence type="ECO:0000313" key="8">
    <source>
        <dbReference type="EMBL" id="KAK4459423.1"/>
    </source>
</evidence>
<feature type="transmembrane region" description="Helical" evidence="6">
    <location>
        <begin position="182"/>
        <end position="205"/>
    </location>
</feature>
<protein>
    <submittedName>
        <fullName evidence="8">G-protein coupled receptor</fullName>
    </submittedName>
</protein>
<evidence type="ECO:0000256" key="1">
    <source>
        <dbReference type="ARBA" id="ARBA00004141"/>
    </source>
</evidence>
<accession>A0AAV9HFH1</accession>
<dbReference type="PANTHER" id="PTHR23112:SF0">
    <property type="entry name" value="TRANSMEMBRANE PROTEIN 116"/>
    <property type="match status" value="1"/>
</dbReference>
<feature type="region of interest" description="Disordered" evidence="5">
    <location>
        <begin position="531"/>
        <end position="564"/>
    </location>
</feature>
<dbReference type="PROSITE" id="PS50261">
    <property type="entry name" value="G_PROTEIN_RECEP_F2_4"/>
    <property type="match status" value="1"/>
</dbReference>
<sequence>MAGLDIIPGQSGYMNLTSSERDTIVRVERVGASLSLVGVLFIFVTYGLSKRVRSVPNTFILFASVANVGASIACAIGYAGIEAGDDSALCQTQAFLLEMFMQSDPWWSFAMAINVYMVFFMAYNPNNFHKHLWAYCLVCFGVPAIFAFVCLLYVPNGQRIYGNATLWCWIGDQYNRLRIYTYYMPVWVCIVLSAVIYVAVGYHVFHQRNQLRNLTLSAQAKDCPGTELRGSAENVCNLSLSLSLPLLLSTDPGSYGTVTTKVQVTAERTSDASQITPPSTPSAASIAPVLPRAILPAPSHHPWVFSSPHDDPCGYDAEAGPGPCYSAFGAAGPGLMNANLAAGNAFTTISSISSSRRPKPAAGSSVNWASLRRPFDKFMTKLRNLDPIKLAYLRTSFVFAISVLVIWIPSSINRVYSLIYPHSTSYGLNLASAVVLPLQGLWNMVIFTATSWTPLKEEWAALKDRVRASVSWKRERERESSSNNFRWEVPGPDSTLNDTARTRGGPGGGMMMMMMMKNKSEMEFQFRDRLGSGGSESRVLGGSAAGQGGSPRTVVPNRGGPRGNVRVIKGSSL</sequence>
<feature type="region of interest" description="Disordered" evidence="5">
    <location>
        <begin position="481"/>
        <end position="512"/>
    </location>
</feature>
<evidence type="ECO:0000259" key="7">
    <source>
        <dbReference type="PROSITE" id="PS50261"/>
    </source>
</evidence>
<dbReference type="GO" id="GO:0007166">
    <property type="term" value="P:cell surface receptor signaling pathway"/>
    <property type="evidence" value="ECO:0007669"/>
    <property type="project" value="InterPro"/>
</dbReference>
<dbReference type="InterPro" id="IPR017981">
    <property type="entry name" value="GPCR_2-like_7TM"/>
</dbReference>
<evidence type="ECO:0000313" key="9">
    <source>
        <dbReference type="Proteomes" id="UP001321749"/>
    </source>
</evidence>
<dbReference type="InterPro" id="IPR000832">
    <property type="entry name" value="GPCR_2_secretin-like"/>
</dbReference>
<proteinExistence type="predicted"/>
<evidence type="ECO:0000256" key="6">
    <source>
        <dbReference type="SAM" id="Phobius"/>
    </source>
</evidence>
<dbReference type="Proteomes" id="UP001321749">
    <property type="component" value="Unassembled WGS sequence"/>
</dbReference>
<keyword evidence="8" id="KW-0675">Receptor</keyword>
<feature type="transmembrane region" description="Helical" evidence="6">
    <location>
        <begin position="60"/>
        <end position="81"/>
    </location>
</feature>
<name>A0AAV9HFH1_9PEZI</name>
<feature type="transmembrane region" description="Helical" evidence="6">
    <location>
        <begin position="430"/>
        <end position="455"/>
    </location>
</feature>
<dbReference type="GO" id="GO:0004930">
    <property type="term" value="F:G protein-coupled receptor activity"/>
    <property type="evidence" value="ECO:0007669"/>
    <property type="project" value="InterPro"/>
</dbReference>
<comment type="subcellular location">
    <subcellularLocation>
        <location evidence="1">Membrane</location>
        <topology evidence="1">Multi-pass membrane protein</topology>
    </subcellularLocation>
</comment>
<feature type="transmembrane region" description="Helical" evidence="6">
    <location>
        <begin position="132"/>
        <end position="154"/>
    </location>
</feature>
<evidence type="ECO:0000256" key="3">
    <source>
        <dbReference type="ARBA" id="ARBA00022989"/>
    </source>
</evidence>
<gene>
    <name evidence="8" type="ORF">QBC42DRAFT_183425</name>
</gene>
<organism evidence="8 9">
    <name type="scientific">Cladorrhinum samala</name>
    <dbReference type="NCBI Taxonomy" id="585594"/>
    <lineage>
        <taxon>Eukaryota</taxon>
        <taxon>Fungi</taxon>
        <taxon>Dikarya</taxon>
        <taxon>Ascomycota</taxon>
        <taxon>Pezizomycotina</taxon>
        <taxon>Sordariomycetes</taxon>
        <taxon>Sordariomycetidae</taxon>
        <taxon>Sordariales</taxon>
        <taxon>Podosporaceae</taxon>
        <taxon>Cladorrhinum</taxon>
    </lineage>
</organism>
<feature type="transmembrane region" description="Helical" evidence="6">
    <location>
        <begin position="30"/>
        <end position="48"/>
    </location>
</feature>
<reference evidence="8" key="1">
    <citation type="journal article" date="2023" name="Mol. Phylogenet. Evol.">
        <title>Genome-scale phylogeny and comparative genomics of the fungal order Sordariales.</title>
        <authorList>
            <person name="Hensen N."/>
            <person name="Bonometti L."/>
            <person name="Westerberg I."/>
            <person name="Brannstrom I.O."/>
            <person name="Guillou S."/>
            <person name="Cros-Aarteil S."/>
            <person name="Calhoun S."/>
            <person name="Haridas S."/>
            <person name="Kuo A."/>
            <person name="Mondo S."/>
            <person name="Pangilinan J."/>
            <person name="Riley R."/>
            <person name="LaButti K."/>
            <person name="Andreopoulos B."/>
            <person name="Lipzen A."/>
            <person name="Chen C."/>
            <person name="Yan M."/>
            <person name="Daum C."/>
            <person name="Ng V."/>
            <person name="Clum A."/>
            <person name="Steindorff A."/>
            <person name="Ohm R.A."/>
            <person name="Martin F."/>
            <person name="Silar P."/>
            <person name="Natvig D.O."/>
            <person name="Lalanne C."/>
            <person name="Gautier V."/>
            <person name="Ament-Velasquez S.L."/>
            <person name="Kruys A."/>
            <person name="Hutchinson M.I."/>
            <person name="Powell A.J."/>
            <person name="Barry K."/>
            <person name="Miller A.N."/>
            <person name="Grigoriev I.V."/>
            <person name="Debuchy R."/>
            <person name="Gladieux P."/>
            <person name="Hiltunen Thoren M."/>
            <person name="Johannesson H."/>
        </authorList>
    </citation>
    <scope>NUCLEOTIDE SEQUENCE</scope>
    <source>
        <strain evidence="8">PSN324</strain>
    </source>
</reference>
<comment type="caution">
    <text evidence="8">The sequence shown here is derived from an EMBL/GenBank/DDBJ whole genome shotgun (WGS) entry which is preliminary data.</text>
</comment>
<keyword evidence="3 6" id="KW-1133">Transmembrane helix</keyword>
<evidence type="ECO:0000256" key="2">
    <source>
        <dbReference type="ARBA" id="ARBA00022692"/>
    </source>
</evidence>
<feature type="transmembrane region" description="Helical" evidence="6">
    <location>
        <begin position="106"/>
        <end position="123"/>
    </location>
</feature>
<dbReference type="Gene3D" id="1.20.1070.10">
    <property type="entry name" value="Rhodopsin 7-helix transmembrane proteins"/>
    <property type="match status" value="1"/>
</dbReference>
<keyword evidence="9" id="KW-1185">Reference proteome</keyword>
<dbReference type="GO" id="GO:0007189">
    <property type="term" value="P:adenylate cyclase-activating G protein-coupled receptor signaling pathway"/>
    <property type="evidence" value="ECO:0007669"/>
    <property type="project" value="TreeGrafter"/>
</dbReference>